<feature type="domain" description="RAMA" evidence="1">
    <location>
        <begin position="5"/>
        <end position="98"/>
    </location>
</feature>
<comment type="caution">
    <text evidence="2">The sequence shown here is derived from an EMBL/GenBank/DDBJ whole genome shotgun (WGS) entry which is preliminary data.</text>
</comment>
<evidence type="ECO:0000313" key="3">
    <source>
        <dbReference type="Proteomes" id="UP000198711"/>
    </source>
</evidence>
<dbReference type="Pfam" id="PF18755">
    <property type="entry name" value="RAMA"/>
    <property type="match status" value="1"/>
</dbReference>
<reference evidence="2 3" key="1">
    <citation type="submission" date="2016-10" db="EMBL/GenBank/DDBJ databases">
        <authorList>
            <person name="Varghese N."/>
            <person name="Submissions S."/>
        </authorList>
    </citation>
    <scope>NUCLEOTIDE SEQUENCE [LARGE SCALE GENOMIC DNA]</scope>
    <source>
        <strain evidence="2 3">DSM 25353</strain>
    </source>
</reference>
<dbReference type="Proteomes" id="UP000198711">
    <property type="component" value="Unassembled WGS sequence"/>
</dbReference>
<dbReference type="RefSeq" id="WP_139173941.1">
    <property type="nucleotide sequence ID" value="NZ_FNNO01000014.1"/>
</dbReference>
<accession>A0A8X8IHF4</accession>
<proteinExistence type="predicted"/>
<dbReference type="InterPro" id="IPR040843">
    <property type="entry name" value="RAMA"/>
</dbReference>
<gene>
    <name evidence="2" type="ORF">SAMN05444410_11451</name>
</gene>
<dbReference type="AlphaFoldDB" id="A0A8X8IHF4"/>
<evidence type="ECO:0000313" key="2">
    <source>
        <dbReference type="EMBL" id="SDX36676.1"/>
    </source>
</evidence>
<protein>
    <recommendedName>
        <fullName evidence="1">RAMA domain-containing protein</fullName>
    </recommendedName>
</protein>
<evidence type="ECO:0000259" key="1">
    <source>
        <dbReference type="Pfam" id="PF18755"/>
    </source>
</evidence>
<name>A0A8X8IHF4_9BACT</name>
<keyword evidence="3" id="KW-1185">Reference proteome</keyword>
<sequence length="105" mass="11799">MSLSANTLKKTSITLKMLIDVGLLHAGQEIFCENPSIKGVINLDGSITVNVDGKDCHFEYLSGAARHIEKRSLNGWLYWHTSIEGEKFCIGSFRDQYLLNEKKPL</sequence>
<organism evidence="2 3">
    <name type="scientific">Hydrobacter penzbergensis</name>
    <dbReference type="NCBI Taxonomy" id="1235997"/>
    <lineage>
        <taxon>Bacteria</taxon>
        <taxon>Pseudomonadati</taxon>
        <taxon>Bacteroidota</taxon>
        <taxon>Chitinophagia</taxon>
        <taxon>Chitinophagales</taxon>
        <taxon>Chitinophagaceae</taxon>
        <taxon>Hydrobacter</taxon>
    </lineage>
</organism>
<dbReference type="EMBL" id="FNNO01000014">
    <property type="protein sequence ID" value="SDX36676.1"/>
    <property type="molecule type" value="Genomic_DNA"/>
</dbReference>